<keyword evidence="2 7" id="KW-0813">Transport</keyword>
<sequence>MDNNANRWSRIWPPVVVLAALLGIWQAAVAFSLVEEWIVPSPAGVVQEAMKPNVWPRLMEHAGATIRLAVIGFAGGSAAGFVLAALLHLLPGVRRGVYPLLILSQSVPIVILAPLMTMLFGYGLLPKLLLVVLVCFFPVCVAMLGGLAGTDEGLRRYMRMIGSGKWTLFWKLELPGAAQSMFSGLKIAASYSVLSASIAEMLAPKLGLGGYMVLSTKGFMPERSFAAAILIIIVSLALFGLVALAEKLVIRWRPAKEEVKRDA</sequence>
<keyword evidence="3" id="KW-1003">Cell membrane</keyword>
<comment type="caution">
    <text evidence="9">The sequence shown here is derived from an EMBL/GenBank/DDBJ whole genome shotgun (WGS) entry which is preliminary data.</text>
</comment>
<feature type="transmembrane region" description="Helical" evidence="7">
    <location>
        <begin position="191"/>
        <end position="213"/>
    </location>
</feature>
<dbReference type="EMBL" id="JANIPJ010000009">
    <property type="protein sequence ID" value="MCR2804946.1"/>
    <property type="molecule type" value="Genomic_DNA"/>
</dbReference>
<protein>
    <submittedName>
        <fullName evidence="9">ABC transporter permease</fullName>
    </submittedName>
</protein>
<organism evidence="9 10">
    <name type="scientific">Paenibacillus soyae</name>
    <dbReference type="NCBI Taxonomy" id="2969249"/>
    <lineage>
        <taxon>Bacteria</taxon>
        <taxon>Bacillati</taxon>
        <taxon>Bacillota</taxon>
        <taxon>Bacilli</taxon>
        <taxon>Bacillales</taxon>
        <taxon>Paenibacillaceae</taxon>
        <taxon>Paenibacillus</taxon>
    </lineage>
</organism>
<dbReference type="PROSITE" id="PS50928">
    <property type="entry name" value="ABC_TM1"/>
    <property type="match status" value="1"/>
</dbReference>
<evidence type="ECO:0000313" key="10">
    <source>
        <dbReference type="Proteomes" id="UP001141950"/>
    </source>
</evidence>
<dbReference type="Gene3D" id="1.10.3720.10">
    <property type="entry name" value="MetI-like"/>
    <property type="match status" value="1"/>
</dbReference>
<dbReference type="AlphaFoldDB" id="A0A9X2MSH5"/>
<evidence type="ECO:0000256" key="1">
    <source>
        <dbReference type="ARBA" id="ARBA00004651"/>
    </source>
</evidence>
<evidence type="ECO:0000256" key="4">
    <source>
        <dbReference type="ARBA" id="ARBA00022692"/>
    </source>
</evidence>
<dbReference type="GO" id="GO:0005886">
    <property type="term" value="C:plasma membrane"/>
    <property type="evidence" value="ECO:0007669"/>
    <property type="project" value="UniProtKB-SubCell"/>
</dbReference>
<evidence type="ECO:0000256" key="7">
    <source>
        <dbReference type="RuleBase" id="RU363032"/>
    </source>
</evidence>
<dbReference type="PANTHER" id="PTHR30151:SF20">
    <property type="entry name" value="ABC TRANSPORTER PERMEASE PROTEIN HI_0355-RELATED"/>
    <property type="match status" value="1"/>
</dbReference>
<keyword evidence="5 7" id="KW-1133">Transmembrane helix</keyword>
<feature type="transmembrane region" description="Helical" evidence="7">
    <location>
        <begin position="66"/>
        <end position="90"/>
    </location>
</feature>
<comment type="similarity">
    <text evidence="7">Belongs to the binding-protein-dependent transport system permease family.</text>
</comment>
<dbReference type="CDD" id="cd06261">
    <property type="entry name" value="TM_PBP2"/>
    <property type="match status" value="1"/>
</dbReference>
<feature type="domain" description="ABC transmembrane type-1" evidence="8">
    <location>
        <begin position="62"/>
        <end position="242"/>
    </location>
</feature>
<keyword evidence="10" id="KW-1185">Reference proteome</keyword>
<dbReference type="InterPro" id="IPR000515">
    <property type="entry name" value="MetI-like"/>
</dbReference>
<evidence type="ECO:0000256" key="6">
    <source>
        <dbReference type="ARBA" id="ARBA00023136"/>
    </source>
</evidence>
<dbReference type="PANTHER" id="PTHR30151">
    <property type="entry name" value="ALKANE SULFONATE ABC TRANSPORTER-RELATED, MEMBRANE SUBUNIT"/>
    <property type="match status" value="1"/>
</dbReference>
<dbReference type="InterPro" id="IPR035906">
    <property type="entry name" value="MetI-like_sf"/>
</dbReference>
<evidence type="ECO:0000256" key="3">
    <source>
        <dbReference type="ARBA" id="ARBA00022475"/>
    </source>
</evidence>
<dbReference type="Pfam" id="PF00528">
    <property type="entry name" value="BPD_transp_1"/>
    <property type="match status" value="1"/>
</dbReference>
<gene>
    <name evidence="9" type="ORF">NQZ67_13760</name>
</gene>
<name>A0A9X2MSH5_9BACL</name>
<dbReference type="GO" id="GO:0055085">
    <property type="term" value="P:transmembrane transport"/>
    <property type="evidence" value="ECO:0007669"/>
    <property type="project" value="InterPro"/>
</dbReference>
<feature type="transmembrane region" description="Helical" evidence="7">
    <location>
        <begin position="225"/>
        <end position="245"/>
    </location>
</feature>
<proteinExistence type="inferred from homology"/>
<feature type="transmembrane region" description="Helical" evidence="7">
    <location>
        <begin position="128"/>
        <end position="150"/>
    </location>
</feature>
<dbReference type="RefSeq" id="WP_257446583.1">
    <property type="nucleotide sequence ID" value="NZ_JANIPJ010000009.1"/>
</dbReference>
<keyword evidence="6 7" id="KW-0472">Membrane</keyword>
<evidence type="ECO:0000256" key="5">
    <source>
        <dbReference type="ARBA" id="ARBA00022989"/>
    </source>
</evidence>
<feature type="transmembrane region" description="Helical" evidence="7">
    <location>
        <begin position="97"/>
        <end position="122"/>
    </location>
</feature>
<evidence type="ECO:0000256" key="2">
    <source>
        <dbReference type="ARBA" id="ARBA00022448"/>
    </source>
</evidence>
<dbReference type="Proteomes" id="UP001141950">
    <property type="component" value="Unassembled WGS sequence"/>
</dbReference>
<reference evidence="9" key="1">
    <citation type="submission" date="2022-08" db="EMBL/GenBank/DDBJ databases">
        <title>The genomic sequence of strain Paenibacillus sp. SCIV0701.</title>
        <authorList>
            <person name="Zhao H."/>
        </authorList>
    </citation>
    <scope>NUCLEOTIDE SEQUENCE</scope>
    <source>
        <strain evidence="9">SCIV0701</strain>
    </source>
</reference>
<comment type="subcellular location">
    <subcellularLocation>
        <location evidence="1 7">Cell membrane</location>
        <topology evidence="1 7">Multi-pass membrane protein</topology>
    </subcellularLocation>
</comment>
<evidence type="ECO:0000259" key="8">
    <source>
        <dbReference type="PROSITE" id="PS50928"/>
    </source>
</evidence>
<dbReference type="SUPFAM" id="SSF161098">
    <property type="entry name" value="MetI-like"/>
    <property type="match status" value="1"/>
</dbReference>
<keyword evidence="4 7" id="KW-0812">Transmembrane</keyword>
<accession>A0A9X2MSH5</accession>
<evidence type="ECO:0000313" key="9">
    <source>
        <dbReference type="EMBL" id="MCR2804946.1"/>
    </source>
</evidence>